<dbReference type="EMBL" id="JBDJPC010000005">
    <property type="protein sequence ID" value="KAL1502371.1"/>
    <property type="molecule type" value="Genomic_DNA"/>
</dbReference>
<dbReference type="Proteomes" id="UP001566132">
    <property type="component" value="Unassembled WGS sequence"/>
</dbReference>
<dbReference type="AlphaFoldDB" id="A0ABD1EY96"/>
<proteinExistence type="predicted"/>
<sequence length="132" mass="15142">MPPMAEELRIGIFSNQSKINSNEIAHPRPRGSEINLKWIPPLFGCKPTKPADPHFSRANLPLRLIERTFSSVDLATIVHRLRNCRHCARMSSFLCCCRELKRDLAYIRIGGFQKAQVRTYARGVWIILDVVL</sequence>
<evidence type="ECO:0000313" key="1">
    <source>
        <dbReference type="EMBL" id="KAL1502371.1"/>
    </source>
</evidence>
<name>A0ABD1EY96_HYPHA</name>
<keyword evidence="2" id="KW-1185">Reference proteome</keyword>
<reference evidence="1 2" key="1">
    <citation type="submission" date="2024-05" db="EMBL/GenBank/DDBJ databases">
        <title>Genetic variation in Jamaican populations of the coffee berry borer (Hypothenemus hampei).</title>
        <authorList>
            <person name="Errbii M."/>
            <person name="Myrie A."/>
        </authorList>
    </citation>
    <scope>NUCLEOTIDE SEQUENCE [LARGE SCALE GENOMIC DNA]</scope>
    <source>
        <strain evidence="1">JA-Hopewell-2020-01-JO</strain>
        <tissue evidence="1">Whole body</tissue>
    </source>
</reference>
<evidence type="ECO:0000313" key="2">
    <source>
        <dbReference type="Proteomes" id="UP001566132"/>
    </source>
</evidence>
<protein>
    <submittedName>
        <fullName evidence="1">Uncharacterized protein</fullName>
    </submittedName>
</protein>
<gene>
    <name evidence="1" type="ORF">ABEB36_007519</name>
</gene>
<organism evidence="1 2">
    <name type="scientific">Hypothenemus hampei</name>
    <name type="common">Coffee berry borer</name>
    <dbReference type="NCBI Taxonomy" id="57062"/>
    <lineage>
        <taxon>Eukaryota</taxon>
        <taxon>Metazoa</taxon>
        <taxon>Ecdysozoa</taxon>
        <taxon>Arthropoda</taxon>
        <taxon>Hexapoda</taxon>
        <taxon>Insecta</taxon>
        <taxon>Pterygota</taxon>
        <taxon>Neoptera</taxon>
        <taxon>Endopterygota</taxon>
        <taxon>Coleoptera</taxon>
        <taxon>Polyphaga</taxon>
        <taxon>Cucujiformia</taxon>
        <taxon>Curculionidae</taxon>
        <taxon>Scolytinae</taxon>
        <taxon>Hypothenemus</taxon>
    </lineage>
</organism>
<accession>A0ABD1EY96</accession>
<comment type="caution">
    <text evidence="1">The sequence shown here is derived from an EMBL/GenBank/DDBJ whole genome shotgun (WGS) entry which is preliminary data.</text>
</comment>